<proteinExistence type="inferred from homology"/>
<dbReference type="Proteomes" id="UP000248039">
    <property type="component" value="Unassembled WGS sequence"/>
</dbReference>
<evidence type="ECO:0000256" key="7">
    <source>
        <dbReference type="RuleBase" id="RU363032"/>
    </source>
</evidence>
<dbReference type="Gene3D" id="1.10.3720.10">
    <property type="entry name" value="MetI-like"/>
    <property type="match status" value="1"/>
</dbReference>
<keyword evidence="6 7" id="KW-0472">Membrane</keyword>
<feature type="transmembrane region" description="Helical" evidence="7">
    <location>
        <begin position="43"/>
        <end position="66"/>
    </location>
</feature>
<dbReference type="PANTHER" id="PTHR30193:SF37">
    <property type="entry name" value="INNER MEMBRANE ABC TRANSPORTER PERMEASE PROTEIN YCJO"/>
    <property type="match status" value="1"/>
</dbReference>
<dbReference type="PANTHER" id="PTHR30193">
    <property type="entry name" value="ABC TRANSPORTER PERMEASE PROTEIN"/>
    <property type="match status" value="1"/>
</dbReference>
<dbReference type="InterPro" id="IPR035906">
    <property type="entry name" value="MetI-like_sf"/>
</dbReference>
<feature type="domain" description="ABC transmembrane type-1" evidence="8">
    <location>
        <begin position="103"/>
        <end position="315"/>
    </location>
</feature>
<sequence>MKRSLVKVLDVTATTTARPVAVPGRTARRRNQARDFRTTRWGWAYSAPAVLIFATFVIIPTGYTFYVSLWKWNALDPALSTFKGVGNYQRLIAATQPTFLSSVWHSLYFSGAMVIGGTAVSLALALLLQRGGVLLNASRVALFLPHATPVIATSMIWVWIFNPRFGLADWVLHSLHLPTSDWLQSSSSSMPAVIIYSLWHEVGFTTVVFLGGLATLPNELSEAARVDGCSAWQEFWYLTWHQLRPVTTFVVAITAITSLQAFTQFYALSGGGPVYATTTLSYLVYQEAFVLSDTGYGAALAVVLFAITVLFTLVRRRTAAGSESSLV</sequence>
<name>A0A2V4NWR5_9ACTN</name>
<evidence type="ECO:0000256" key="4">
    <source>
        <dbReference type="ARBA" id="ARBA00022692"/>
    </source>
</evidence>
<evidence type="ECO:0000256" key="6">
    <source>
        <dbReference type="ARBA" id="ARBA00023136"/>
    </source>
</evidence>
<keyword evidence="3" id="KW-1003">Cell membrane</keyword>
<protein>
    <submittedName>
        <fullName evidence="9">ABC transporter permease</fullName>
    </submittedName>
</protein>
<evidence type="ECO:0000256" key="5">
    <source>
        <dbReference type="ARBA" id="ARBA00022989"/>
    </source>
</evidence>
<evidence type="ECO:0000313" key="10">
    <source>
        <dbReference type="Proteomes" id="UP000248039"/>
    </source>
</evidence>
<dbReference type="PROSITE" id="PS50928">
    <property type="entry name" value="ABC_TM1"/>
    <property type="match status" value="1"/>
</dbReference>
<evidence type="ECO:0000259" key="8">
    <source>
        <dbReference type="PROSITE" id="PS50928"/>
    </source>
</evidence>
<organism evidence="9 10">
    <name type="scientific">Streptomyces tateyamensis</name>
    <dbReference type="NCBI Taxonomy" id="565073"/>
    <lineage>
        <taxon>Bacteria</taxon>
        <taxon>Bacillati</taxon>
        <taxon>Actinomycetota</taxon>
        <taxon>Actinomycetes</taxon>
        <taxon>Kitasatosporales</taxon>
        <taxon>Streptomycetaceae</taxon>
        <taxon>Streptomyces</taxon>
    </lineage>
</organism>
<keyword evidence="10" id="KW-1185">Reference proteome</keyword>
<dbReference type="AlphaFoldDB" id="A0A2V4NWR5"/>
<accession>A0A2V4NWR5</accession>
<feature type="transmembrane region" description="Helical" evidence="7">
    <location>
        <begin position="288"/>
        <end position="314"/>
    </location>
</feature>
<dbReference type="InterPro" id="IPR000515">
    <property type="entry name" value="MetI-like"/>
</dbReference>
<feature type="transmembrane region" description="Helical" evidence="7">
    <location>
        <begin position="140"/>
        <end position="160"/>
    </location>
</feature>
<dbReference type="Pfam" id="PF00528">
    <property type="entry name" value="BPD_transp_1"/>
    <property type="match status" value="1"/>
</dbReference>
<evidence type="ECO:0000313" key="9">
    <source>
        <dbReference type="EMBL" id="PYC74481.1"/>
    </source>
</evidence>
<evidence type="ECO:0000256" key="3">
    <source>
        <dbReference type="ARBA" id="ARBA00022475"/>
    </source>
</evidence>
<gene>
    <name evidence="9" type="ORF">C7C46_24005</name>
</gene>
<dbReference type="CDD" id="cd06261">
    <property type="entry name" value="TM_PBP2"/>
    <property type="match status" value="1"/>
</dbReference>
<evidence type="ECO:0000256" key="1">
    <source>
        <dbReference type="ARBA" id="ARBA00004651"/>
    </source>
</evidence>
<feature type="transmembrane region" description="Helical" evidence="7">
    <location>
        <begin position="107"/>
        <end position="128"/>
    </location>
</feature>
<comment type="similarity">
    <text evidence="7">Belongs to the binding-protein-dependent transport system permease family.</text>
</comment>
<keyword evidence="5 7" id="KW-1133">Transmembrane helix</keyword>
<reference evidence="9 10" key="1">
    <citation type="submission" date="2018-03" db="EMBL/GenBank/DDBJ databases">
        <title>Bioinformatic expansion and discovery of thiopeptide antibiotics.</title>
        <authorList>
            <person name="Schwalen C.J."/>
            <person name="Hudson G.A."/>
            <person name="Mitchell D.A."/>
        </authorList>
    </citation>
    <scope>NUCLEOTIDE SEQUENCE [LARGE SCALE GENOMIC DNA]</scope>
    <source>
        <strain evidence="9 10">ATCC 21389</strain>
    </source>
</reference>
<dbReference type="EMBL" id="PYBW01000095">
    <property type="protein sequence ID" value="PYC74481.1"/>
    <property type="molecule type" value="Genomic_DNA"/>
</dbReference>
<comment type="subcellular location">
    <subcellularLocation>
        <location evidence="1 7">Cell membrane</location>
        <topology evidence="1 7">Multi-pass membrane protein</topology>
    </subcellularLocation>
</comment>
<dbReference type="SUPFAM" id="SSF161098">
    <property type="entry name" value="MetI-like"/>
    <property type="match status" value="1"/>
</dbReference>
<feature type="transmembrane region" description="Helical" evidence="7">
    <location>
        <begin position="193"/>
        <end position="216"/>
    </location>
</feature>
<dbReference type="GO" id="GO:0055085">
    <property type="term" value="P:transmembrane transport"/>
    <property type="evidence" value="ECO:0007669"/>
    <property type="project" value="InterPro"/>
</dbReference>
<dbReference type="OrthoDB" id="9805974at2"/>
<evidence type="ECO:0000256" key="2">
    <source>
        <dbReference type="ARBA" id="ARBA00022448"/>
    </source>
</evidence>
<dbReference type="GO" id="GO:0005886">
    <property type="term" value="C:plasma membrane"/>
    <property type="evidence" value="ECO:0007669"/>
    <property type="project" value="UniProtKB-SubCell"/>
</dbReference>
<feature type="transmembrane region" description="Helical" evidence="7">
    <location>
        <begin position="246"/>
        <end position="268"/>
    </location>
</feature>
<comment type="caution">
    <text evidence="9">The sequence shown here is derived from an EMBL/GenBank/DDBJ whole genome shotgun (WGS) entry which is preliminary data.</text>
</comment>
<keyword evidence="4 7" id="KW-0812">Transmembrane</keyword>
<dbReference type="InterPro" id="IPR051393">
    <property type="entry name" value="ABC_transporter_permease"/>
</dbReference>
<keyword evidence="2 7" id="KW-0813">Transport</keyword>